<keyword evidence="1" id="KW-1133">Transmembrane helix</keyword>
<dbReference type="RefSeq" id="WP_183210423.1">
    <property type="nucleotide sequence ID" value="NZ_JAAAMM010000005.1"/>
</dbReference>
<sequence length="69" mass="7953">MYALVRSLTLRAMLIEQLPVFAIAWVIAEFFYKFKSFTLECAAFLLTWFLLDAAVSRIRLLFSSSRGPT</sequence>
<evidence type="ECO:0000256" key="1">
    <source>
        <dbReference type="SAM" id="Phobius"/>
    </source>
</evidence>
<accession>A0A7W6HGP3</accession>
<protein>
    <submittedName>
        <fullName evidence="2">Uncharacterized protein</fullName>
    </submittedName>
</protein>
<proteinExistence type="predicted"/>
<dbReference type="AlphaFoldDB" id="A0A7W6HGP3"/>
<keyword evidence="1" id="KW-0812">Transmembrane</keyword>
<evidence type="ECO:0000313" key="2">
    <source>
        <dbReference type="EMBL" id="MBB4004856.1"/>
    </source>
</evidence>
<evidence type="ECO:0000313" key="3">
    <source>
        <dbReference type="Proteomes" id="UP000588647"/>
    </source>
</evidence>
<name>A0A7W6HGP3_9HYPH</name>
<organism evidence="2 3">
    <name type="scientific">Aurantimonas endophytica</name>
    <dbReference type="NCBI Taxonomy" id="1522175"/>
    <lineage>
        <taxon>Bacteria</taxon>
        <taxon>Pseudomonadati</taxon>
        <taxon>Pseudomonadota</taxon>
        <taxon>Alphaproteobacteria</taxon>
        <taxon>Hyphomicrobiales</taxon>
        <taxon>Aurantimonadaceae</taxon>
        <taxon>Aurantimonas</taxon>
    </lineage>
</organism>
<keyword evidence="3" id="KW-1185">Reference proteome</keyword>
<dbReference type="EMBL" id="JACIEM010000005">
    <property type="protein sequence ID" value="MBB4004856.1"/>
    <property type="molecule type" value="Genomic_DNA"/>
</dbReference>
<feature type="transmembrane region" description="Helical" evidence="1">
    <location>
        <begin position="12"/>
        <end position="31"/>
    </location>
</feature>
<gene>
    <name evidence="2" type="ORF">GGR03_003951</name>
</gene>
<comment type="caution">
    <text evidence="2">The sequence shown here is derived from an EMBL/GenBank/DDBJ whole genome shotgun (WGS) entry which is preliminary data.</text>
</comment>
<reference evidence="2 3" key="1">
    <citation type="submission" date="2020-08" db="EMBL/GenBank/DDBJ databases">
        <title>Genomic Encyclopedia of Type Strains, Phase IV (KMG-IV): sequencing the most valuable type-strain genomes for metagenomic binning, comparative biology and taxonomic classification.</title>
        <authorList>
            <person name="Goeker M."/>
        </authorList>
    </citation>
    <scope>NUCLEOTIDE SEQUENCE [LARGE SCALE GENOMIC DNA]</scope>
    <source>
        <strain evidence="2 3">DSM 103570</strain>
    </source>
</reference>
<feature type="transmembrane region" description="Helical" evidence="1">
    <location>
        <begin position="37"/>
        <end position="55"/>
    </location>
</feature>
<keyword evidence="1" id="KW-0472">Membrane</keyword>
<dbReference type="Proteomes" id="UP000588647">
    <property type="component" value="Unassembled WGS sequence"/>
</dbReference>